<gene>
    <name evidence="2" type="ORF">VNO78_09895</name>
</gene>
<protein>
    <submittedName>
        <fullName evidence="2">Uncharacterized protein</fullName>
    </submittedName>
</protein>
<evidence type="ECO:0000256" key="1">
    <source>
        <dbReference type="SAM" id="MobiDB-lite"/>
    </source>
</evidence>
<feature type="region of interest" description="Disordered" evidence="1">
    <location>
        <begin position="1"/>
        <end position="27"/>
    </location>
</feature>
<dbReference type="AlphaFoldDB" id="A0AAN9T8S1"/>
<proteinExistence type="predicted"/>
<evidence type="ECO:0000313" key="2">
    <source>
        <dbReference type="EMBL" id="KAK7407802.1"/>
    </source>
</evidence>
<organism evidence="2 3">
    <name type="scientific">Psophocarpus tetragonolobus</name>
    <name type="common">Winged bean</name>
    <name type="synonym">Dolichos tetragonolobus</name>
    <dbReference type="NCBI Taxonomy" id="3891"/>
    <lineage>
        <taxon>Eukaryota</taxon>
        <taxon>Viridiplantae</taxon>
        <taxon>Streptophyta</taxon>
        <taxon>Embryophyta</taxon>
        <taxon>Tracheophyta</taxon>
        <taxon>Spermatophyta</taxon>
        <taxon>Magnoliopsida</taxon>
        <taxon>eudicotyledons</taxon>
        <taxon>Gunneridae</taxon>
        <taxon>Pentapetalae</taxon>
        <taxon>rosids</taxon>
        <taxon>fabids</taxon>
        <taxon>Fabales</taxon>
        <taxon>Fabaceae</taxon>
        <taxon>Papilionoideae</taxon>
        <taxon>50 kb inversion clade</taxon>
        <taxon>NPAAA clade</taxon>
        <taxon>indigoferoid/millettioid clade</taxon>
        <taxon>Phaseoleae</taxon>
        <taxon>Psophocarpus</taxon>
    </lineage>
</organism>
<evidence type="ECO:0000313" key="3">
    <source>
        <dbReference type="Proteomes" id="UP001386955"/>
    </source>
</evidence>
<accession>A0AAN9T8S1</accession>
<name>A0AAN9T8S1_PSOTE</name>
<dbReference type="Proteomes" id="UP001386955">
    <property type="component" value="Unassembled WGS sequence"/>
</dbReference>
<keyword evidence="3" id="KW-1185">Reference proteome</keyword>
<reference evidence="2 3" key="1">
    <citation type="submission" date="2024-01" db="EMBL/GenBank/DDBJ databases">
        <title>The genomes of 5 underutilized Papilionoideae crops provide insights into root nodulation and disease resistanc.</title>
        <authorList>
            <person name="Jiang F."/>
        </authorList>
    </citation>
    <scope>NUCLEOTIDE SEQUENCE [LARGE SCALE GENOMIC DNA]</scope>
    <source>
        <strain evidence="2">DUOXIRENSHENG_FW03</strain>
        <tissue evidence="2">Leaves</tissue>
    </source>
</reference>
<comment type="caution">
    <text evidence="2">The sequence shown here is derived from an EMBL/GenBank/DDBJ whole genome shotgun (WGS) entry which is preliminary data.</text>
</comment>
<sequence length="105" mass="12202">MSVRATDASEDEEANGLDLDVKEADDEDCDHELEDEEKEFYQSYSYELASMSRYELATFPWLLPSMGKFRFHFRPRNNSGLVCNNSFCPHSSEITPEALHFGQYY</sequence>
<dbReference type="EMBL" id="JAYMYS010000002">
    <property type="protein sequence ID" value="KAK7407802.1"/>
    <property type="molecule type" value="Genomic_DNA"/>
</dbReference>